<dbReference type="RefSeq" id="WP_255899109.1">
    <property type="nucleotide sequence ID" value="NZ_JAFMZO010000001.1"/>
</dbReference>
<feature type="domain" description="Response regulatory" evidence="3">
    <location>
        <begin position="22"/>
        <end position="149"/>
    </location>
</feature>
<dbReference type="SMART" id="SM00448">
    <property type="entry name" value="REC"/>
    <property type="match status" value="1"/>
</dbReference>
<dbReference type="Pfam" id="PF00072">
    <property type="entry name" value="Response_reg"/>
    <property type="match status" value="1"/>
</dbReference>
<dbReference type="SUPFAM" id="SSF52172">
    <property type="entry name" value="CheY-like"/>
    <property type="match status" value="1"/>
</dbReference>
<keyword evidence="1 2" id="KW-0597">Phosphoprotein</keyword>
<sequence>MLSSSSPDIFTAQIERRDKMCQVLIVDDDPVHHYLAQYLCRNHPEISSLKCFLKPADALDFITKGLLNRSQVPQIILLDVNMPDMDGWQFLESLHNICNNTETPIKIFMLSAAPHFKSEQLRSQYRFVKGYFTKPLTKNMLDRLLVPEYSPKEFH</sequence>
<dbReference type="PROSITE" id="PS50110">
    <property type="entry name" value="RESPONSE_REGULATORY"/>
    <property type="match status" value="1"/>
</dbReference>
<comment type="caution">
    <text evidence="4">The sequence shown here is derived from an EMBL/GenBank/DDBJ whole genome shotgun (WGS) entry which is preliminary data.</text>
</comment>
<name>A0ABW4ZI08_9SPHI</name>
<protein>
    <submittedName>
        <fullName evidence="4">Response regulator</fullName>
    </submittedName>
</protein>
<feature type="modified residue" description="4-aspartylphosphate" evidence="2">
    <location>
        <position position="79"/>
    </location>
</feature>
<reference evidence="5" key="1">
    <citation type="journal article" date="2019" name="Int. J. Syst. Evol. Microbiol.">
        <title>The Global Catalogue of Microorganisms (GCM) 10K type strain sequencing project: providing services to taxonomists for standard genome sequencing and annotation.</title>
        <authorList>
            <consortium name="The Broad Institute Genomics Platform"/>
            <consortium name="The Broad Institute Genome Sequencing Center for Infectious Disease"/>
            <person name="Wu L."/>
            <person name="Ma J."/>
        </authorList>
    </citation>
    <scope>NUCLEOTIDE SEQUENCE [LARGE SCALE GENOMIC DNA]</scope>
    <source>
        <strain evidence="5">KCTC 42217</strain>
    </source>
</reference>
<gene>
    <name evidence="4" type="ORF">ACFSJU_03940</name>
</gene>
<dbReference type="PANTHER" id="PTHR44591">
    <property type="entry name" value="STRESS RESPONSE REGULATOR PROTEIN 1"/>
    <property type="match status" value="1"/>
</dbReference>
<evidence type="ECO:0000256" key="2">
    <source>
        <dbReference type="PROSITE-ProRule" id="PRU00169"/>
    </source>
</evidence>
<dbReference type="InterPro" id="IPR001789">
    <property type="entry name" value="Sig_transdc_resp-reg_receiver"/>
</dbReference>
<dbReference type="Proteomes" id="UP001597387">
    <property type="component" value="Unassembled WGS sequence"/>
</dbReference>
<accession>A0ABW4ZI08</accession>
<evidence type="ECO:0000256" key="1">
    <source>
        <dbReference type="ARBA" id="ARBA00022553"/>
    </source>
</evidence>
<evidence type="ECO:0000313" key="4">
    <source>
        <dbReference type="EMBL" id="MFD2161529.1"/>
    </source>
</evidence>
<dbReference type="EMBL" id="JBHUHZ010000001">
    <property type="protein sequence ID" value="MFD2161529.1"/>
    <property type="molecule type" value="Genomic_DNA"/>
</dbReference>
<dbReference type="InterPro" id="IPR050595">
    <property type="entry name" value="Bact_response_regulator"/>
</dbReference>
<dbReference type="PANTHER" id="PTHR44591:SF3">
    <property type="entry name" value="RESPONSE REGULATORY DOMAIN-CONTAINING PROTEIN"/>
    <property type="match status" value="1"/>
</dbReference>
<organism evidence="4 5">
    <name type="scientific">Paradesertivirga mongoliensis</name>
    <dbReference type="NCBI Taxonomy" id="2100740"/>
    <lineage>
        <taxon>Bacteria</taxon>
        <taxon>Pseudomonadati</taxon>
        <taxon>Bacteroidota</taxon>
        <taxon>Sphingobacteriia</taxon>
        <taxon>Sphingobacteriales</taxon>
        <taxon>Sphingobacteriaceae</taxon>
        <taxon>Paradesertivirga</taxon>
    </lineage>
</organism>
<proteinExistence type="predicted"/>
<dbReference type="InterPro" id="IPR011006">
    <property type="entry name" value="CheY-like_superfamily"/>
</dbReference>
<keyword evidence="5" id="KW-1185">Reference proteome</keyword>
<evidence type="ECO:0000259" key="3">
    <source>
        <dbReference type="PROSITE" id="PS50110"/>
    </source>
</evidence>
<evidence type="ECO:0000313" key="5">
    <source>
        <dbReference type="Proteomes" id="UP001597387"/>
    </source>
</evidence>
<dbReference type="Gene3D" id="3.40.50.2300">
    <property type="match status" value="1"/>
</dbReference>